<dbReference type="EMBL" id="ML122254">
    <property type="protein sequence ID" value="RPD64527.1"/>
    <property type="molecule type" value="Genomic_DNA"/>
</dbReference>
<sequence>VTFILQPEIPHVTIPYLDDVPIKGPATAYRGVDGIPEALPANPGIRRYIWEHFQDVNRCVQHVGFAGGTFSGPKSLIGPSEFMTIGHFCTEAGRRPDAKRLEAVVNWGPCKDLSEVRAFLGTIG</sequence>
<feature type="non-terminal residue" evidence="1">
    <location>
        <position position="1"/>
    </location>
</feature>
<proteinExistence type="predicted"/>
<gene>
    <name evidence="1" type="ORF">L227DRAFT_463658</name>
</gene>
<keyword evidence="2" id="KW-1185">Reference proteome</keyword>
<organism evidence="1 2">
    <name type="scientific">Lentinus tigrinus ALCF2SS1-6</name>
    <dbReference type="NCBI Taxonomy" id="1328759"/>
    <lineage>
        <taxon>Eukaryota</taxon>
        <taxon>Fungi</taxon>
        <taxon>Dikarya</taxon>
        <taxon>Basidiomycota</taxon>
        <taxon>Agaricomycotina</taxon>
        <taxon>Agaricomycetes</taxon>
        <taxon>Polyporales</taxon>
        <taxon>Polyporaceae</taxon>
        <taxon>Lentinus</taxon>
    </lineage>
</organism>
<dbReference type="SUPFAM" id="SSF56672">
    <property type="entry name" value="DNA/RNA polymerases"/>
    <property type="match status" value="1"/>
</dbReference>
<reference evidence="1" key="1">
    <citation type="journal article" date="2018" name="Genome Biol. Evol.">
        <title>Genomics and development of Lentinus tigrinus, a white-rot wood-decaying mushroom with dimorphic fruiting bodies.</title>
        <authorList>
            <person name="Wu B."/>
            <person name="Xu Z."/>
            <person name="Knudson A."/>
            <person name="Carlson A."/>
            <person name="Chen N."/>
            <person name="Kovaka S."/>
            <person name="LaButti K."/>
            <person name="Lipzen A."/>
            <person name="Pennachio C."/>
            <person name="Riley R."/>
            <person name="Schakwitz W."/>
            <person name="Umezawa K."/>
            <person name="Ohm R.A."/>
            <person name="Grigoriev I.V."/>
            <person name="Nagy L.G."/>
            <person name="Gibbons J."/>
            <person name="Hibbett D."/>
        </authorList>
    </citation>
    <scope>NUCLEOTIDE SEQUENCE [LARGE SCALE GENOMIC DNA]</scope>
    <source>
        <strain evidence="1">ALCF2SS1-6</strain>
    </source>
</reference>
<dbReference type="STRING" id="1328759.A0A5C2SN03"/>
<dbReference type="Proteomes" id="UP000313359">
    <property type="component" value="Unassembled WGS sequence"/>
</dbReference>
<feature type="non-terminal residue" evidence="1">
    <location>
        <position position="124"/>
    </location>
</feature>
<evidence type="ECO:0000313" key="1">
    <source>
        <dbReference type="EMBL" id="RPD64527.1"/>
    </source>
</evidence>
<dbReference type="InterPro" id="IPR043502">
    <property type="entry name" value="DNA/RNA_pol_sf"/>
</dbReference>
<dbReference type="AlphaFoldDB" id="A0A5C2SN03"/>
<protein>
    <submittedName>
        <fullName evidence="1">Uncharacterized protein</fullName>
    </submittedName>
</protein>
<dbReference type="OrthoDB" id="3186349at2759"/>
<accession>A0A5C2SN03</accession>
<evidence type="ECO:0000313" key="2">
    <source>
        <dbReference type="Proteomes" id="UP000313359"/>
    </source>
</evidence>
<name>A0A5C2SN03_9APHY</name>